<keyword evidence="3 6" id="KW-0812">Transmembrane</keyword>
<dbReference type="GO" id="GO:0022857">
    <property type="term" value="F:transmembrane transporter activity"/>
    <property type="evidence" value="ECO:0007669"/>
    <property type="project" value="InterPro"/>
</dbReference>
<dbReference type="InterPro" id="IPR036259">
    <property type="entry name" value="MFS_trans_sf"/>
</dbReference>
<evidence type="ECO:0000256" key="1">
    <source>
        <dbReference type="ARBA" id="ARBA00004651"/>
    </source>
</evidence>
<dbReference type="InterPro" id="IPR011701">
    <property type="entry name" value="MFS"/>
</dbReference>
<keyword evidence="2" id="KW-1003">Cell membrane</keyword>
<proteinExistence type="predicted"/>
<name>A0A7Y9DLS5_9ACTN</name>
<sequence length="440" mass="43550">MPTSQGGLDRAAAPPRGVLPELGGLLRTRRYLHLLSVRLTGQAADGVFQAGLASLFFFSPERQATPAAVAFAAAVLLLPFTVVGPWAGVLLDRRSRRSVLGWGNLLRAAIALLGALALGTGAPDVVVGVLALAVLSVNRALLAGLSAALPHVVAPDRFVLANSVTPTAGTVAAGAGATVAVGVTAAVGTGAGADVAALAVAAGAYAAAGLIALRFPPQLLGPPPGGPAAARRGVRASARDVVAGVRHLRERPPAAAALGLIAWHRWSSGLTTVAMVVLCRQTLAAADDPSAGLAALGTLLAAVAVGSGAAAVLAPWGARPGRVHRWITACLLVAAAGQLGLGLTASPALLAVAAGLLGLGGQGAKIGVDTVVQRSVEDAYRGRVFTAYDLVFNVSYCLACGAAVLLVPADGRLGPVAVALAAGYAVCGLAQGRGRTRSAA</sequence>
<keyword evidence="4 6" id="KW-1133">Transmembrane helix</keyword>
<reference evidence="7 8" key="1">
    <citation type="submission" date="2020-07" db="EMBL/GenBank/DDBJ databases">
        <title>Sequencing the genomes of 1000 actinobacteria strains.</title>
        <authorList>
            <person name="Klenk H.-P."/>
        </authorList>
    </citation>
    <scope>NUCLEOTIDE SEQUENCE [LARGE SCALE GENOMIC DNA]</scope>
    <source>
        <strain evidence="7 8">DSM 7487</strain>
    </source>
</reference>
<dbReference type="RefSeq" id="WP_179752279.1">
    <property type="nucleotide sequence ID" value="NZ_JACCBB010000001.1"/>
</dbReference>
<dbReference type="Proteomes" id="UP000521922">
    <property type="component" value="Unassembled WGS sequence"/>
</dbReference>
<feature type="transmembrane region" description="Helical" evidence="6">
    <location>
        <begin position="170"/>
        <end position="189"/>
    </location>
</feature>
<evidence type="ECO:0000256" key="5">
    <source>
        <dbReference type="ARBA" id="ARBA00023136"/>
    </source>
</evidence>
<organism evidence="7 8">
    <name type="scientific">Kineococcus aurantiacus</name>
    <dbReference type="NCBI Taxonomy" id="37633"/>
    <lineage>
        <taxon>Bacteria</taxon>
        <taxon>Bacillati</taxon>
        <taxon>Actinomycetota</taxon>
        <taxon>Actinomycetes</taxon>
        <taxon>Kineosporiales</taxon>
        <taxon>Kineosporiaceae</taxon>
        <taxon>Kineococcus</taxon>
    </lineage>
</organism>
<evidence type="ECO:0000313" key="8">
    <source>
        <dbReference type="Proteomes" id="UP000521922"/>
    </source>
</evidence>
<comment type="caution">
    <text evidence="7">The sequence shown here is derived from an EMBL/GenBank/DDBJ whole genome shotgun (WGS) entry which is preliminary data.</text>
</comment>
<keyword evidence="8" id="KW-1185">Reference proteome</keyword>
<keyword evidence="5 6" id="KW-0472">Membrane</keyword>
<evidence type="ECO:0000313" key="7">
    <source>
        <dbReference type="EMBL" id="NYD22931.1"/>
    </source>
</evidence>
<dbReference type="GO" id="GO:0005886">
    <property type="term" value="C:plasma membrane"/>
    <property type="evidence" value="ECO:0007669"/>
    <property type="project" value="UniProtKB-SubCell"/>
</dbReference>
<evidence type="ECO:0000256" key="3">
    <source>
        <dbReference type="ARBA" id="ARBA00022692"/>
    </source>
</evidence>
<accession>A0A7Y9DLS5</accession>
<dbReference type="SUPFAM" id="SSF103473">
    <property type="entry name" value="MFS general substrate transporter"/>
    <property type="match status" value="1"/>
</dbReference>
<evidence type="ECO:0000256" key="6">
    <source>
        <dbReference type="SAM" id="Phobius"/>
    </source>
</evidence>
<dbReference type="Pfam" id="PF07690">
    <property type="entry name" value="MFS_1"/>
    <property type="match status" value="1"/>
</dbReference>
<protein>
    <submittedName>
        <fullName evidence="7">MFS family permease</fullName>
    </submittedName>
</protein>
<dbReference type="AlphaFoldDB" id="A0A7Y9DLS5"/>
<dbReference type="PANTHER" id="PTHR23513:SF17">
    <property type="entry name" value="MEMBRANE PROTEIN"/>
    <property type="match status" value="1"/>
</dbReference>
<feature type="transmembrane region" description="Helical" evidence="6">
    <location>
        <begin position="195"/>
        <end position="213"/>
    </location>
</feature>
<comment type="subcellular location">
    <subcellularLocation>
        <location evidence="1">Cell membrane</location>
        <topology evidence="1">Multi-pass membrane protein</topology>
    </subcellularLocation>
</comment>
<dbReference type="EMBL" id="JACCBB010000001">
    <property type="protein sequence ID" value="NYD22931.1"/>
    <property type="molecule type" value="Genomic_DNA"/>
</dbReference>
<feature type="transmembrane region" description="Helical" evidence="6">
    <location>
        <begin position="326"/>
        <end position="343"/>
    </location>
</feature>
<dbReference type="Gene3D" id="1.20.1250.20">
    <property type="entry name" value="MFS general substrate transporter like domains"/>
    <property type="match status" value="1"/>
</dbReference>
<gene>
    <name evidence="7" type="ORF">BJ968_002471</name>
</gene>
<feature type="transmembrane region" description="Helical" evidence="6">
    <location>
        <begin position="290"/>
        <end position="314"/>
    </location>
</feature>
<evidence type="ECO:0000256" key="2">
    <source>
        <dbReference type="ARBA" id="ARBA00022475"/>
    </source>
</evidence>
<feature type="transmembrane region" description="Helical" evidence="6">
    <location>
        <begin position="384"/>
        <end position="407"/>
    </location>
</feature>
<feature type="transmembrane region" description="Helical" evidence="6">
    <location>
        <begin position="413"/>
        <end position="430"/>
    </location>
</feature>
<evidence type="ECO:0000256" key="4">
    <source>
        <dbReference type="ARBA" id="ARBA00022989"/>
    </source>
</evidence>
<dbReference type="PANTHER" id="PTHR23513">
    <property type="entry name" value="INTEGRAL MEMBRANE EFFLUX PROTEIN-RELATED"/>
    <property type="match status" value="1"/>
</dbReference>
<feature type="transmembrane region" description="Helical" evidence="6">
    <location>
        <begin position="64"/>
        <end position="87"/>
    </location>
</feature>
<feature type="transmembrane region" description="Helical" evidence="6">
    <location>
        <begin position="349"/>
        <end position="372"/>
    </location>
</feature>